<evidence type="ECO:0000256" key="2">
    <source>
        <dbReference type="ARBA" id="ARBA00023015"/>
    </source>
</evidence>
<dbReference type="CDD" id="cd18919">
    <property type="entry name" value="bHLH_AtBPE_like"/>
    <property type="match status" value="1"/>
</dbReference>
<dbReference type="GO" id="GO:0003700">
    <property type="term" value="F:DNA-binding transcription factor activity"/>
    <property type="evidence" value="ECO:0007669"/>
    <property type="project" value="TreeGrafter"/>
</dbReference>
<dbReference type="InterPro" id="IPR036638">
    <property type="entry name" value="HLH_DNA-bd_sf"/>
</dbReference>
<feature type="compositionally biased region" description="Polar residues" evidence="5">
    <location>
        <begin position="156"/>
        <end position="190"/>
    </location>
</feature>
<keyword evidence="4" id="KW-0539">Nucleus</keyword>
<keyword evidence="8" id="KW-1185">Reference proteome</keyword>
<dbReference type="Gene3D" id="4.10.280.10">
    <property type="entry name" value="Helix-loop-helix DNA-binding domain"/>
    <property type="match status" value="1"/>
</dbReference>
<feature type="region of interest" description="Disordered" evidence="5">
    <location>
        <begin position="99"/>
        <end position="196"/>
    </location>
</feature>
<feature type="compositionally biased region" description="Basic and acidic residues" evidence="5">
    <location>
        <begin position="137"/>
        <end position="155"/>
    </location>
</feature>
<reference evidence="7 8" key="1">
    <citation type="submission" date="2024-01" db="EMBL/GenBank/DDBJ databases">
        <title>The genomes of 5 underutilized Papilionoideae crops provide insights into root nodulation and disease resistanc.</title>
        <authorList>
            <person name="Jiang F."/>
        </authorList>
    </citation>
    <scope>NUCLEOTIDE SEQUENCE [LARGE SCALE GENOMIC DNA]</scope>
    <source>
        <strain evidence="7">JINMINGXINNONG_FW02</strain>
        <tissue evidence="7">Leaves</tissue>
    </source>
</reference>
<dbReference type="EMBL" id="JAYMYR010000007">
    <property type="protein sequence ID" value="KAK7352119.1"/>
    <property type="molecule type" value="Genomic_DNA"/>
</dbReference>
<dbReference type="PANTHER" id="PTHR12565">
    <property type="entry name" value="STEROL REGULATORY ELEMENT-BINDING PROTEIN"/>
    <property type="match status" value="1"/>
</dbReference>
<evidence type="ECO:0000256" key="5">
    <source>
        <dbReference type="SAM" id="MobiDB-lite"/>
    </source>
</evidence>
<evidence type="ECO:0000256" key="1">
    <source>
        <dbReference type="ARBA" id="ARBA00004123"/>
    </source>
</evidence>
<dbReference type="GO" id="GO:0005634">
    <property type="term" value="C:nucleus"/>
    <property type="evidence" value="ECO:0007669"/>
    <property type="project" value="UniProtKB-SubCell"/>
</dbReference>
<organism evidence="7 8">
    <name type="scientific">Phaseolus coccineus</name>
    <name type="common">Scarlet runner bean</name>
    <name type="synonym">Phaseolus multiflorus</name>
    <dbReference type="NCBI Taxonomy" id="3886"/>
    <lineage>
        <taxon>Eukaryota</taxon>
        <taxon>Viridiplantae</taxon>
        <taxon>Streptophyta</taxon>
        <taxon>Embryophyta</taxon>
        <taxon>Tracheophyta</taxon>
        <taxon>Spermatophyta</taxon>
        <taxon>Magnoliopsida</taxon>
        <taxon>eudicotyledons</taxon>
        <taxon>Gunneridae</taxon>
        <taxon>Pentapetalae</taxon>
        <taxon>rosids</taxon>
        <taxon>fabids</taxon>
        <taxon>Fabales</taxon>
        <taxon>Fabaceae</taxon>
        <taxon>Papilionoideae</taxon>
        <taxon>50 kb inversion clade</taxon>
        <taxon>NPAAA clade</taxon>
        <taxon>indigoferoid/millettioid clade</taxon>
        <taxon>Phaseoleae</taxon>
        <taxon>Phaseolus</taxon>
    </lineage>
</organism>
<comment type="subcellular location">
    <subcellularLocation>
        <location evidence="1">Nucleus</location>
    </subcellularLocation>
</comment>
<dbReference type="SMART" id="SM00353">
    <property type="entry name" value="HLH"/>
    <property type="match status" value="1"/>
</dbReference>
<dbReference type="PROSITE" id="PS50888">
    <property type="entry name" value="BHLH"/>
    <property type="match status" value="1"/>
</dbReference>
<dbReference type="FunFam" id="4.10.280.10:FF:000002">
    <property type="entry name" value="Basic helix-loop-helix transcription factor"/>
    <property type="match status" value="1"/>
</dbReference>
<evidence type="ECO:0000259" key="6">
    <source>
        <dbReference type="PROSITE" id="PS50888"/>
    </source>
</evidence>
<dbReference type="SUPFAM" id="SSF47459">
    <property type="entry name" value="HLH, helix-loop-helix DNA-binding domain"/>
    <property type="match status" value="1"/>
</dbReference>
<evidence type="ECO:0000256" key="4">
    <source>
        <dbReference type="ARBA" id="ARBA00023242"/>
    </source>
</evidence>
<feature type="domain" description="BHLH" evidence="6">
    <location>
        <begin position="206"/>
        <end position="256"/>
    </location>
</feature>
<dbReference type="InterPro" id="IPR024097">
    <property type="entry name" value="bHLH_ZIP_TF"/>
</dbReference>
<sequence>MLHCANASGNLAGDMTVLERQRARMKWQEEQGYFSGFNAVFPSSSSSSSSLHVQDSLMLAADSGCALGEVVAQAQAQARSMNKPSLAGFDSSSSISRTFSCPPALVEPEPRPTDSSIGKESLKKRKPDKLHNTKFVTENDMKDKRIKVGTDDEQSKITGSPKSNTKTNCNQRETCADTSNSKQNSKPSEVQNHKPDYIHVRARRGQATDSHSLAERVRREKISERMKYLQDLVPGCNKITGKAGMLDEIINYVQSLQRQVEFLSMKLAAVNPRLDFSVDDLFEKEVFPASAANFPNIGISSDLTNSAYLQFNSPQQMVSYGGGLDTGINPPYTGLKRSTSAHVSMPETYLHSSCFTQMLPSSAWEGDFQNLCNLDFDQVRATSFPSHLSSGLVEAGNHLKMEM</sequence>
<comment type="caution">
    <text evidence="7">The sequence shown here is derived from an EMBL/GenBank/DDBJ whole genome shotgun (WGS) entry which is preliminary data.</text>
</comment>
<protein>
    <recommendedName>
        <fullName evidence="6">BHLH domain-containing protein</fullName>
    </recommendedName>
</protein>
<accession>A0AAN9MFY5</accession>
<dbReference type="GO" id="GO:0046983">
    <property type="term" value="F:protein dimerization activity"/>
    <property type="evidence" value="ECO:0007669"/>
    <property type="project" value="InterPro"/>
</dbReference>
<keyword evidence="3" id="KW-0804">Transcription</keyword>
<dbReference type="InterPro" id="IPR011598">
    <property type="entry name" value="bHLH_dom"/>
</dbReference>
<keyword evidence="2" id="KW-0805">Transcription regulation</keyword>
<proteinExistence type="predicted"/>
<gene>
    <name evidence="7" type="ORF">VNO80_17537</name>
</gene>
<dbReference type="Pfam" id="PF00010">
    <property type="entry name" value="HLH"/>
    <property type="match status" value="1"/>
</dbReference>
<dbReference type="Proteomes" id="UP001374584">
    <property type="component" value="Unassembled WGS sequence"/>
</dbReference>
<evidence type="ECO:0000256" key="3">
    <source>
        <dbReference type="ARBA" id="ARBA00023163"/>
    </source>
</evidence>
<evidence type="ECO:0000313" key="7">
    <source>
        <dbReference type="EMBL" id="KAK7352119.1"/>
    </source>
</evidence>
<name>A0AAN9MFY5_PHACN</name>
<evidence type="ECO:0000313" key="8">
    <source>
        <dbReference type="Proteomes" id="UP001374584"/>
    </source>
</evidence>
<dbReference type="AlphaFoldDB" id="A0AAN9MFY5"/>
<dbReference type="PANTHER" id="PTHR12565:SF444">
    <property type="entry name" value="TRANSCRIPTION FACTOR BHLH62-RELATED"/>
    <property type="match status" value="1"/>
</dbReference>